<name>A0A1H9VZ77_9PSEU</name>
<proteinExistence type="predicted"/>
<dbReference type="EMBL" id="FOFR01000029">
    <property type="protein sequence ID" value="SES26829.1"/>
    <property type="molecule type" value="Genomic_DNA"/>
</dbReference>
<dbReference type="STRING" id="402600.SAMN05216188_12924"/>
<accession>A0A1H9VZ77</accession>
<dbReference type="InterPro" id="IPR005135">
    <property type="entry name" value="Endo/exonuclease/phosphatase"/>
</dbReference>
<dbReference type="SUPFAM" id="SSF56219">
    <property type="entry name" value="DNase I-like"/>
    <property type="match status" value="1"/>
</dbReference>
<organism evidence="2 3">
    <name type="scientific">Lentzea xinjiangensis</name>
    <dbReference type="NCBI Taxonomy" id="402600"/>
    <lineage>
        <taxon>Bacteria</taxon>
        <taxon>Bacillati</taxon>
        <taxon>Actinomycetota</taxon>
        <taxon>Actinomycetes</taxon>
        <taxon>Pseudonocardiales</taxon>
        <taxon>Pseudonocardiaceae</taxon>
        <taxon>Lentzea</taxon>
    </lineage>
</organism>
<sequence>MTSRVFLVALAAALHGDRLRLDHRYPMTMIAAARPHLTVATAAAAVALAPVRRARPTATLLGLIAGAAVPGLLRRARRRPMAAASVDDLTILASNVLHGRADTSALATLIERARPDFVALSEAGWDFRDKLMPLIDGMGYRAWVSIQPGEVDGAGVVLLAGPRAGDIDVKSGPELYFRHLRATGGVLGRRSLIAAHTAPPDTVAGVRLWRSDVGHLARWAHGPVAPIIAGDFNATADHACLQELVGPCRSAADGTGQGLVATFPASLPRWAGIHIDHVFVPAATAVTRYEIVDVAGSDHRAILTKIRLPAA</sequence>
<dbReference type="GO" id="GO:0004527">
    <property type="term" value="F:exonuclease activity"/>
    <property type="evidence" value="ECO:0007669"/>
    <property type="project" value="UniProtKB-KW"/>
</dbReference>
<dbReference type="GO" id="GO:0004519">
    <property type="term" value="F:endonuclease activity"/>
    <property type="evidence" value="ECO:0007669"/>
    <property type="project" value="UniProtKB-KW"/>
</dbReference>
<keyword evidence="2" id="KW-0540">Nuclease</keyword>
<keyword evidence="2" id="KW-0255">Endonuclease</keyword>
<evidence type="ECO:0000259" key="1">
    <source>
        <dbReference type="Pfam" id="PF03372"/>
    </source>
</evidence>
<dbReference type="Pfam" id="PF03372">
    <property type="entry name" value="Exo_endo_phos"/>
    <property type="match status" value="1"/>
</dbReference>
<protein>
    <submittedName>
        <fullName evidence="2">Uncharacterized conserved protein YafD, endonuclease/exonuclease/phosphatase (EEP) superfamily</fullName>
    </submittedName>
</protein>
<feature type="domain" description="Endonuclease/exonuclease/phosphatase" evidence="1">
    <location>
        <begin position="94"/>
        <end position="299"/>
    </location>
</feature>
<reference evidence="3" key="1">
    <citation type="submission" date="2016-10" db="EMBL/GenBank/DDBJ databases">
        <authorList>
            <person name="Varghese N."/>
            <person name="Submissions S."/>
        </authorList>
    </citation>
    <scope>NUCLEOTIDE SEQUENCE [LARGE SCALE GENOMIC DNA]</scope>
    <source>
        <strain evidence="3">CGMCC 4.3525</strain>
    </source>
</reference>
<keyword evidence="2" id="KW-0269">Exonuclease</keyword>
<keyword evidence="2" id="KW-0378">Hydrolase</keyword>
<gene>
    <name evidence="2" type="ORF">SAMN05216188_12924</name>
</gene>
<dbReference type="Proteomes" id="UP000199352">
    <property type="component" value="Unassembled WGS sequence"/>
</dbReference>
<evidence type="ECO:0000313" key="3">
    <source>
        <dbReference type="Proteomes" id="UP000199352"/>
    </source>
</evidence>
<dbReference type="AlphaFoldDB" id="A0A1H9VZ77"/>
<dbReference type="InterPro" id="IPR036691">
    <property type="entry name" value="Endo/exonu/phosph_ase_sf"/>
</dbReference>
<keyword evidence="3" id="KW-1185">Reference proteome</keyword>
<evidence type="ECO:0000313" key="2">
    <source>
        <dbReference type="EMBL" id="SES26829.1"/>
    </source>
</evidence>
<dbReference type="Gene3D" id="3.60.10.10">
    <property type="entry name" value="Endonuclease/exonuclease/phosphatase"/>
    <property type="match status" value="1"/>
</dbReference>